<comment type="subcellular location">
    <subcellularLocation>
        <location evidence="1">Cell inner membrane</location>
        <topology evidence="1">Single-pass membrane protein</topology>
        <orientation evidence="1">Periplasmic side</orientation>
    </subcellularLocation>
</comment>
<evidence type="ECO:0000256" key="9">
    <source>
        <dbReference type="ARBA" id="ARBA00023136"/>
    </source>
</evidence>
<dbReference type="PROSITE" id="PS52015">
    <property type="entry name" value="TONB_CTD"/>
    <property type="match status" value="1"/>
</dbReference>
<keyword evidence="5" id="KW-0997">Cell inner membrane</keyword>
<evidence type="ECO:0000256" key="2">
    <source>
        <dbReference type="ARBA" id="ARBA00006555"/>
    </source>
</evidence>
<evidence type="ECO:0000256" key="1">
    <source>
        <dbReference type="ARBA" id="ARBA00004383"/>
    </source>
</evidence>
<evidence type="ECO:0000256" key="6">
    <source>
        <dbReference type="ARBA" id="ARBA00022692"/>
    </source>
</evidence>
<keyword evidence="8" id="KW-1133">Transmembrane helix</keyword>
<dbReference type="Gene3D" id="3.30.1150.10">
    <property type="match status" value="1"/>
</dbReference>
<keyword evidence="7" id="KW-0653">Protein transport</keyword>
<dbReference type="EnsemblBacteria" id="ABF40863">
    <property type="protein sequence ID" value="ABF40863"/>
    <property type="gene ID" value="Acid345_1862"/>
</dbReference>
<evidence type="ECO:0000313" key="12">
    <source>
        <dbReference type="EMBL" id="ABF40863.1"/>
    </source>
</evidence>
<evidence type="ECO:0000256" key="4">
    <source>
        <dbReference type="ARBA" id="ARBA00022475"/>
    </source>
</evidence>
<evidence type="ECO:0000259" key="11">
    <source>
        <dbReference type="PROSITE" id="PS52015"/>
    </source>
</evidence>
<evidence type="ECO:0000256" key="5">
    <source>
        <dbReference type="ARBA" id="ARBA00022519"/>
    </source>
</evidence>
<keyword evidence="13" id="KW-1185">Reference proteome</keyword>
<dbReference type="GO" id="GO:0055085">
    <property type="term" value="P:transmembrane transport"/>
    <property type="evidence" value="ECO:0007669"/>
    <property type="project" value="InterPro"/>
</dbReference>
<comment type="similarity">
    <text evidence="2">Belongs to the TonB family.</text>
</comment>
<sequence length="332" mass="34914">MSNQVLVPNPRPKQELNLLPPTHLNEGLFTSLSRNVKESLFPEKLPPLQLTSRPVRVREIWGVYGHRKTSNTLSVALHVLAIGGIIALSFTGAKVVQKQAVEEHVVLTDPDLSEILPMQPKKMQSIQGGGGGGDRDKLIAPKGKPPKQSMQQITPPAMVIRNDHPKLAVEPTVVVPPTVKLASNMPNLGDPMSKLPSGPPSNGIGAGAGIGSGTGGGVGSGEGAGVGPGKGGGIGGGVFRVGGGVSAPRALDTPDPEYSEEARKAKYQGVCILWLIVGPDGHPRDVKVARSLGMGLDQKAIDAVKRWKFEPAMKDGKPVAVQINVEVNFRLY</sequence>
<keyword evidence="9" id="KW-0472">Membrane</keyword>
<dbReference type="NCBIfam" id="TIGR01352">
    <property type="entry name" value="tonB_Cterm"/>
    <property type="match status" value="1"/>
</dbReference>
<feature type="region of interest" description="Disordered" evidence="10">
    <location>
        <begin position="122"/>
        <end position="151"/>
    </location>
</feature>
<evidence type="ECO:0000256" key="10">
    <source>
        <dbReference type="SAM" id="MobiDB-lite"/>
    </source>
</evidence>
<evidence type="ECO:0000256" key="8">
    <source>
        <dbReference type="ARBA" id="ARBA00022989"/>
    </source>
</evidence>
<dbReference type="HOGENOM" id="CLU_061791_0_0_0"/>
<gene>
    <name evidence="12" type="ordered locus">Acid345_1862</name>
</gene>
<dbReference type="EMBL" id="CP000360">
    <property type="protein sequence ID" value="ABF40863.1"/>
    <property type="molecule type" value="Genomic_DNA"/>
</dbReference>
<dbReference type="PANTHER" id="PTHR33446:SF2">
    <property type="entry name" value="PROTEIN TONB"/>
    <property type="match status" value="1"/>
</dbReference>
<feature type="domain" description="TonB C-terminal" evidence="11">
    <location>
        <begin position="243"/>
        <end position="332"/>
    </location>
</feature>
<keyword evidence="4" id="KW-1003">Cell membrane</keyword>
<dbReference type="STRING" id="204669.Acid345_1862"/>
<dbReference type="OrthoDB" id="1685233at2"/>
<proteinExistence type="inferred from homology"/>
<dbReference type="KEGG" id="aba:Acid345_1862"/>
<dbReference type="InterPro" id="IPR037682">
    <property type="entry name" value="TonB_C"/>
</dbReference>
<dbReference type="InterPro" id="IPR051045">
    <property type="entry name" value="TonB-dependent_transducer"/>
</dbReference>
<feature type="region of interest" description="Disordered" evidence="10">
    <location>
        <begin position="206"/>
        <end position="229"/>
    </location>
</feature>
<keyword evidence="3" id="KW-0813">Transport</keyword>
<evidence type="ECO:0000256" key="7">
    <source>
        <dbReference type="ARBA" id="ARBA00022927"/>
    </source>
</evidence>
<name>Q1IQI7_KORVE</name>
<dbReference type="GO" id="GO:0031992">
    <property type="term" value="F:energy transducer activity"/>
    <property type="evidence" value="ECO:0007669"/>
    <property type="project" value="TreeGrafter"/>
</dbReference>
<evidence type="ECO:0000313" key="13">
    <source>
        <dbReference type="Proteomes" id="UP000002432"/>
    </source>
</evidence>
<dbReference type="InterPro" id="IPR006260">
    <property type="entry name" value="TonB/TolA_C"/>
</dbReference>
<dbReference type="AlphaFoldDB" id="Q1IQI7"/>
<dbReference type="PANTHER" id="PTHR33446">
    <property type="entry name" value="PROTEIN TONB-RELATED"/>
    <property type="match status" value="1"/>
</dbReference>
<dbReference type="Proteomes" id="UP000002432">
    <property type="component" value="Chromosome"/>
</dbReference>
<organism evidence="12 13">
    <name type="scientific">Koribacter versatilis (strain Ellin345)</name>
    <dbReference type="NCBI Taxonomy" id="204669"/>
    <lineage>
        <taxon>Bacteria</taxon>
        <taxon>Pseudomonadati</taxon>
        <taxon>Acidobacteriota</taxon>
        <taxon>Terriglobia</taxon>
        <taxon>Terriglobales</taxon>
        <taxon>Candidatus Korobacteraceae</taxon>
        <taxon>Candidatus Korobacter</taxon>
    </lineage>
</organism>
<dbReference type="GO" id="GO:0015031">
    <property type="term" value="P:protein transport"/>
    <property type="evidence" value="ECO:0007669"/>
    <property type="project" value="UniProtKB-KW"/>
</dbReference>
<accession>Q1IQI7</accession>
<keyword evidence="6" id="KW-0812">Transmembrane</keyword>
<reference evidence="12 13" key="1">
    <citation type="journal article" date="2009" name="Appl. Environ. Microbiol.">
        <title>Three genomes from the phylum Acidobacteria provide insight into the lifestyles of these microorganisms in soils.</title>
        <authorList>
            <person name="Ward N.L."/>
            <person name="Challacombe J.F."/>
            <person name="Janssen P.H."/>
            <person name="Henrissat B."/>
            <person name="Coutinho P.M."/>
            <person name="Wu M."/>
            <person name="Xie G."/>
            <person name="Haft D.H."/>
            <person name="Sait M."/>
            <person name="Badger J."/>
            <person name="Barabote R.D."/>
            <person name="Bradley B."/>
            <person name="Brettin T.S."/>
            <person name="Brinkac L.M."/>
            <person name="Bruce D."/>
            <person name="Creasy T."/>
            <person name="Daugherty S.C."/>
            <person name="Davidsen T.M."/>
            <person name="DeBoy R.T."/>
            <person name="Detter J.C."/>
            <person name="Dodson R.J."/>
            <person name="Durkin A.S."/>
            <person name="Ganapathy A."/>
            <person name="Gwinn-Giglio M."/>
            <person name="Han C.S."/>
            <person name="Khouri H."/>
            <person name="Kiss H."/>
            <person name="Kothari S.P."/>
            <person name="Madupu R."/>
            <person name="Nelson K.E."/>
            <person name="Nelson W.C."/>
            <person name="Paulsen I."/>
            <person name="Penn K."/>
            <person name="Ren Q."/>
            <person name="Rosovitz M.J."/>
            <person name="Selengut J.D."/>
            <person name="Shrivastava S."/>
            <person name="Sullivan S.A."/>
            <person name="Tapia R."/>
            <person name="Thompson L.S."/>
            <person name="Watkins K.L."/>
            <person name="Yang Q."/>
            <person name="Yu C."/>
            <person name="Zafar N."/>
            <person name="Zhou L."/>
            <person name="Kuske C.R."/>
        </authorList>
    </citation>
    <scope>NUCLEOTIDE SEQUENCE [LARGE SCALE GENOMIC DNA]</scope>
    <source>
        <strain evidence="12 13">Ellin345</strain>
    </source>
</reference>
<dbReference type="GO" id="GO:0098797">
    <property type="term" value="C:plasma membrane protein complex"/>
    <property type="evidence" value="ECO:0007669"/>
    <property type="project" value="TreeGrafter"/>
</dbReference>
<protein>
    <submittedName>
        <fullName evidence="12">TonB-like protein</fullName>
    </submittedName>
</protein>
<dbReference type="SUPFAM" id="SSF74653">
    <property type="entry name" value="TolA/TonB C-terminal domain"/>
    <property type="match status" value="1"/>
</dbReference>
<dbReference type="Pfam" id="PF03544">
    <property type="entry name" value="TonB_C"/>
    <property type="match status" value="1"/>
</dbReference>
<dbReference type="eggNOG" id="COG0810">
    <property type="taxonomic scope" value="Bacteria"/>
</dbReference>
<evidence type="ECO:0000256" key="3">
    <source>
        <dbReference type="ARBA" id="ARBA00022448"/>
    </source>
</evidence>